<dbReference type="InterPro" id="IPR050881">
    <property type="entry name" value="LL-DAP_aminotransferase"/>
</dbReference>
<dbReference type="Gene3D" id="3.40.640.10">
    <property type="entry name" value="Type I PLP-dependent aspartate aminotransferase-like (Major domain)"/>
    <property type="match status" value="1"/>
</dbReference>
<keyword evidence="3 5" id="KW-0808">Transferase</keyword>
<organism evidence="5 6">
    <name type="scientific">Lachnospira pectinoschiza</name>
    <dbReference type="NCBI Taxonomy" id="28052"/>
    <lineage>
        <taxon>Bacteria</taxon>
        <taxon>Bacillati</taxon>
        <taxon>Bacillota</taxon>
        <taxon>Clostridia</taxon>
        <taxon>Lachnospirales</taxon>
        <taxon>Lachnospiraceae</taxon>
        <taxon>Lachnospira</taxon>
    </lineage>
</organism>
<dbReference type="PANTHER" id="PTHR42832:SF3">
    <property type="entry name" value="L-GLUTAMINE--4-(METHYLSULFANYL)-2-OXOBUTANOATE AMINOTRANSFERASE"/>
    <property type="match status" value="1"/>
</dbReference>
<dbReference type="InterPro" id="IPR004839">
    <property type="entry name" value="Aminotransferase_I/II_large"/>
</dbReference>
<proteinExistence type="predicted"/>
<keyword evidence="2 5" id="KW-0032">Aminotransferase</keyword>
<dbReference type="RefSeq" id="WP_074521416.1">
    <property type="nucleotide sequence ID" value="NZ_FNHZ01000003.1"/>
</dbReference>
<evidence type="ECO:0000313" key="6">
    <source>
        <dbReference type="Proteomes" id="UP000187651"/>
    </source>
</evidence>
<reference evidence="6" key="1">
    <citation type="submission" date="2016-10" db="EMBL/GenBank/DDBJ databases">
        <authorList>
            <person name="Varghese N."/>
            <person name="Submissions S."/>
        </authorList>
    </citation>
    <scope>NUCLEOTIDE SEQUENCE [LARGE SCALE GENOMIC DNA]</scope>
    <source>
        <strain evidence="6">M83</strain>
    </source>
</reference>
<dbReference type="OrthoDB" id="9802328at2"/>
<name>A0A1G9WKR9_9FIRM</name>
<dbReference type="InterPro" id="IPR015422">
    <property type="entry name" value="PyrdxlP-dep_Trfase_small"/>
</dbReference>
<feature type="domain" description="Aminotransferase class I/classII large" evidence="4">
    <location>
        <begin position="34"/>
        <end position="368"/>
    </location>
</feature>
<evidence type="ECO:0000256" key="1">
    <source>
        <dbReference type="ARBA" id="ARBA00001933"/>
    </source>
</evidence>
<dbReference type="CDD" id="cd00609">
    <property type="entry name" value="AAT_like"/>
    <property type="match status" value="1"/>
</dbReference>
<dbReference type="Proteomes" id="UP000187651">
    <property type="component" value="Unassembled WGS sequence"/>
</dbReference>
<keyword evidence="6" id="KW-1185">Reference proteome</keyword>
<dbReference type="Pfam" id="PF00155">
    <property type="entry name" value="Aminotran_1_2"/>
    <property type="match status" value="1"/>
</dbReference>
<dbReference type="GO" id="GO:0008483">
    <property type="term" value="F:transaminase activity"/>
    <property type="evidence" value="ECO:0007669"/>
    <property type="project" value="UniProtKB-KW"/>
</dbReference>
<protein>
    <submittedName>
        <fullName evidence="5">LL-diaminopimelate aminotransferase</fullName>
    </submittedName>
</protein>
<dbReference type="PANTHER" id="PTHR42832">
    <property type="entry name" value="AMINO ACID AMINOTRANSFERASE"/>
    <property type="match status" value="1"/>
</dbReference>
<dbReference type="GO" id="GO:0030170">
    <property type="term" value="F:pyridoxal phosphate binding"/>
    <property type="evidence" value="ECO:0007669"/>
    <property type="project" value="InterPro"/>
</dbReference>
<accession>A0A1G9WKR9</accession>
<dbReference type="InterPro" id="IPR015421">
    <property type="entry name" value="PyrdxlP-dep_Trfase_major"/>
</dbReference>
<evidence type="ECO:0000313" key="5">
    <source>
        <dbReference type="EMBL" id="SDM85069.1"/>
    </source>
</evidence>
<evidence type="ECO:0000259" key="4">
    <source>
        <dbReference type="Pfam" id="PF00155"/>
    </source>
</evidence>
<dbReference type="InterPro" id="IPR015424">
    <property type="entry name" value="PyrdxlP-dep_Trfase"/>
</dbReference>
<dbReference type="Gene3D" id="3.90.1150.10">
    <property type="entry name" value="Aspartate Aminotransferase, domain 1"/>
    <property type="match status" value="1"/>
</dbReference>
<evidence type="ECO:0000256" key="3">
    <source>
        <dbReference type="ARBA" id="ARBA00022679"/>
    </source>
</evidence>
<gene>
    <name evidence="5" type="ORF">SAMN05216544_1248</name>
</gene>
<evidence type="ECO:0000256" key="2">
    <source>
        <dbReference type="ARBA" id="ARBA00022576"/>
    </source>
</evidence>
<dbReference type="AlphaFoldDB" id="A0A1G9WKR9"/>
<dbReference type="SUPFAM" id="SSF53383">
    <property type="entry name" value="PLP-dependent transferases"/>
    <property type="match status" value="1"/>
</dbReference>
<sequence>MYIDFSKRGEKFGPNIFNVLEEKRQERINNNLSVYNFSVGTPDFKPSTEVMELVSKAALDSENYKYSLGDSKELLDSVIRWYKKRYNVDLNHNQISSVFGTQEGMAHVCLGLVNPGDLVLVPNPGYPIFEIGPFLCGAEVAYYNLYPENGYLIDFENFDEELAKRAKVMVVSYPLNPVGAIANPKFYEDLVAFAKKYNIVIIHDNAYSEIIYDGNVGGSFLATDGAMDVGVEFNSLSKSYNLTGLRLSFLIGNEDIVKSFKSIRSQYDYGTSYIYQKAAIAALDGDQSYVKENCARYEKRRDVLEANLHKLGLKPMGSKGSMFVWAKILDENVNSTDFVINTLEKYGILCTPGTSFGSLGEGYVRFALVIPAWKIEEIFGEL</sequence>
<dbReference type="EMBL" id="FNHZ01000003">
    <property type="protein sequence ID" value="SDM85069.1"/>
    <property type="molecule type" value="Genomic_DNA"/>
</dbReference>
<comment type="cofactor">
    <cofactor evidence="1">
        <name>pyridoxal 5'-phosphate</name>
        <dbReference type="ChEBI" id="CHEBI:597326"/>
    </cofactor>
</comment>